<dbReference type="GO" id="GO:0015031">
    <property type="term" value="P:protein transport"/>
    <property type="evidence" value="ECO:0007669"/>
    <property type="project" value="UniProtKB-KW"/>
</dbReference>
<proteinExistence type="inferred from homology"/>
<keyword evidence="4" id="KW-1185">Reference proteome</keyword>
<keyword evidence="1" id="KW-0472">Membrane</keyword>
<dbReference type="Gene3D" id="1.10.287.810">
    <property type="entry name" value="Mitochondrial import inner membrane translocase subunit tim13 like domains"/>
    <property type="match status" value="1"/>
</dbReference>
<evidence type="ECO:0000313" key="3">
    <source>
        <dbReference type="EMBL" id="GAV05691.1"/>
    </source>
</evidence>
<comment type="domain">
    <text evidence="1">The twin CX3C motif contains 4 conserved Cys residues that form 2 disulfide bonds in the mitochondrial intermembrane space.</text>
</comment>
<feature type="domain" description="Tim10-like" evidence="2">
    <location>
        <begin position="21"/>
        <end position="83"/>
    </location>
</feature>
<dbReference type="InterPro" id="IPR035427">
    <property type="entry name" value="Tim10-like_dom_sf"/>
</dbReference>
<evidence type="ECO:0000313" key="4">
    <source>
        <dbReference type="Proteomes" id="UP000186922"/>
    </source>
</evidence>
<dbReference type="EMBL" id="BDGG01000012">
    <property type="protein sequence ID" value="GAV05691.1"/>
    <property type="molecule type" value="Genomic_DNA"/>
</dbReference>
<keyword evidence="1" id="KW-0143">Chaperone</keyword>
<dbReference type="GO" id="GO:0005743">
    <property type="term" value="C:mitochondrial inner membrane"/>
    <property type="evidence" value="ECO:0007669"/>
    <property type="project" value="UniProtKB-SubCell"/>
</dbReference>
<dbReference type="Proteomes" id="UP000186922">
    <property type="component" value="Unassembled WGS sequence"/>
</dbReference>
<comment type="function">
    <text evidence="1">Mitochondrial intermembrane chaperone that participates in the import and insertion of some multi-pass transmembrane proteins into the mitochondrial inner membrane. Also required for the transfer of beta-barrel precursors from the TOM complex to the sorting and assembly machinery (SAM complex) of the outer membrane. Acts as a chaperone-like protein that protects the hydrophobic precursors from aggregation and guide them through the mitochondrial intermembrane space.</text>
</comment>
<sequence length="89" mass="10032">MSFDNSDTDLSAVLDSDLQDFIQVQQQKAQLQSSAHKLTDMCWDRCIGERPGARLDAKTEVCLTNCVERFLDASIFLVQRLQKNLSSHG</sequence>
<dbReference type="AlphaFoldDB" id="A0A1D1VX87"/>
<comment type="similarity">
    <text evidence="1">Belongs to the small Tim family.</text>
</comment>
<accession>A0A1D1VX87</accession>
<comment type="caution">
    <text evidence="3">The sequence shown here is derived from an EMBL/GenBank/DDBJ whole genome shotgun (WGS) entry which is preliminary data.</text>
</comment>
<evidence type="ECO:0000256" key="1">
    <source>
        <dbReference type="RuleBase" id="RU367043"/>
    </source>
</evidence>
<keyword evidence="1" id="KW-0813">Transport</keyword>
<dbReference type="InterPro" id="IPR004217">
    <property type="entry name" value="Tim10-like"/>
</dbReference>
<keyword evidence="1" id="KW-0999">Mitochondrion inner membrane</keyword>
<dbReference type="SUPFAM" id="SSF144122">
    <property type="entry name" value="Tim10-like"/>
    <property type="match status" value="1"/>
</dbReference>
<dbReference type="STRING" id="947166.A0A1D1VX87"/>
<evidence type="ECO:0000259" key="2">
    <source>
        <dbReference type="Pfam" id="PF02953"/>
    </source>
</evidence>
<comment type="subunit">
    <text evidence="1">Heterohexamer.</text>
</comment>
<dbReference type="OrthoDB" id="344165at2759"/>
<protein>
    <recommendedName>
        <fullName evidence="1">Mitochondrial import inner membrane translocase subunit</fullName>
    </recommendedName>
</protein>
<organism evidence="3 4">
    <name type="scientific">Ramazzottius varieornatus</name>
    <name type="common">Water bear</name>
    <name type="synonym">Tardigrade</name>
    <dbReference type="NCBI Taxonomy" id="947166"/>
    <lineage>
        <taxon>Eukaryota</taxon>
        <taxon>Metazoa</taxon>
        <taxon>Ecdysozoa</taxon>
        <taxon>Tardigrada</taxon>
        <taxon>Eutardigrada</taxon>
        <taxon>Parachela</taxon>
        <taxon>Hypsibioidea</taxon>
        <taxon>Ramazzottiidae</taxon>
        <taxon>Ramazzottius</taxon>
    </lineage>
</organism>
<gene>
    <name evidence="3" type="primary">RvY_15784-1</name>
    <name evidence="3" type="synonym">RvY_15784.1</name>
    <name evidence="3" type="ORF">RvY_15784</name>
</gene>
<dbReference type="Pfam" id="PF02953">
    <property type="entry name" value="zf-Tim10_DDP"/>
    <property type="match status" value="1"/>
</dbReference>
<comment type="subcellular location">
    <subcellularLocation>
        <location evidence="1">Mitochondrion inner membrane</location>
        <topology evidence="1">Peripheral membrane protein</topology>
        <orientation evidence="1">Intermembrane side</orientation>
    </subcellularLocation>
</comment>
<name>A0A1D1VX87_RAMVA</name>
<keyword evidence="1" id="KW-0496">Mitochondrion</keyword>
<reference evidence="3 4" key="1">
    <citation type="journal article" date="2016" name="Nat. Commun.">
        <title>Extremotolerant tardigrade genome and improved radiotolerance of human cultured cells by tardigrade-unique protein.</title>
        <authorList>
            <person name="Hashimoto T."/>
            <person name="Horikawa D.D."/>
            <person name="Saito Y."/>
            <person name="Kuwahara H."/>
            <person name="Kozuka-Hata H."/>
            <person name="Shin-I T."/>
            <person name="Minakuchi Y."/>
            <person name="Ohishi K."/>
            <person name="Motoyama A."/>
            <person name="Aizu T."/>
            <person name="Enomoto A."/>
            <person name="Kondo K."/>
            <person name="Tanaka S."/>
            <person name="Hara Y."/>
            <person name="Koshikawa S."/>
            <person name="Sagara H."/>
            <person name="Miura T."/>
            <person name="Yokobori S."/>
            <person name="Miyagawa K."/>
            <person name="Suzuki Y."/>
            <person name="Kubo T."/>
            <person name="Oyama M."/>
            <person name="Kohara Y."/>
            <person name="Fujiyama A."/>
            <person name="Arakawa K."/>
            <person name="Katayama T."/>
            <person name="Toyoda A."/>
            <person name="Kunieda T."/>
        </authorList>
    </citation>
    <scope>NUCLEOTIDE SEQUENCE [LARGE SCALE GENOMIC DNA]</scope>
    <source>
        <strain evidence="3 4">YOKOZUNA-1</strain>
    </source>
</reference>
<keyword evidence="1" id="KW-1015">Disulfide bond</keyword>
<keyword evidence="1" id="KW-0811">Translocation</keyword>
<keyword evidence="1" id="KW-0653">Protein transport</keyword>